<evidence type="ECO:0000313" key="3">
    <source>
        <dbReference type="Proteomes" id="UP000182719"/>
    </source>
</evidence>
<dbReference type="Proteomes" id="UP000182719">
    <property type="component" value="Unassembled WGS sequence"/>
</dbReference>
<sequence>MVETRARMVETRDLRTRGRQTQDRKMRAPVLLAVPSMGDIRFGSRRQR</sequence>
<feature type="region of interest" description="Disordered" evidence="1">
    <location>
        <begin position="1"/>
        <end position="25"/>
    </location>
</feature>
<gene>
    <name evidence="2" type="ORF">SAMN05444354_109197</name>
</gene>
<dbReference type="EMBL" id="FOAP01000009">
    <property type="protein sequence ID" value="SEL89077.1"/>
    <property type="molecule type" value="Genomic_DNA"/>
</dbReference>
<keyword evidence="3" id="KW-1185">Reference proteome</keyword>
<dbReference type="AlphaFoldDB" id="A0A1H7TYN1"/>
<organism evidence="2 3">
    <name type="scientific">Stigmatella aurantiaca</name>
    <dbReference type="NCBI Taxonomy" id="41"/>
    <lineage>
        <taxon>Bacteria</taxon>
        <taxon>Pseudomonadati</taxon>
        <taxon>Myxococcota</taxon>
        <taxon>Myxococcia</taxon>
        <taxon>Myxococcales</taxon>
        <taxon>Cystobacterineae</taxon>
        <taxon>Archangiaceae</taxon>
        <taxon>Stigmatella</taxon>
    </lineage>
</organism>
<protein>
    <submittedName>
        <fullName evidence="2">Uncharacterized protein</fullName>
    </submittedName>
</protein>
<reference evidence="3" key="1">
    <citation type="submission" date="2016-10" db="EMBL/GenBank/DDBJ databases">
        <authorList>
            <person name="Varghese N."/>
            <person name="Submissions S."/>
        </authorList>
    </citation>
    <scope>NUCLEOTIDE SEQUENCE [LARGE SCALE GENOMIC DNA]</scope>
    <source>
        <strain evidence="3">DSM 17044</strain>
    </source>
</reference>
<accession>A0A1H7TYN1</accession>
<evidence type="ECO:0000256" key="1">
    <source>
        <dbReference type="SAM" id="MobiDB-lite"/>
    </source>
</evidence>
<evidence type="ECO:0000313" key="2">
    <source>
        <dbReference type="EMBL" id="SEL89077.1"/>
    </source>
</evidence>
<name>A0A1H7TYN1_STIAU</name>
<proteinExistence type="predicted"/>